<dbReference type="GeneID" id="113472909"/>
<protein>
    <submittedName>
        <fullName evidence="4">Forkhead box protein O-like</fullName>
    </submittedName>
</protein>
<name>A0A3Q0JMU6_DIACI</name>
<organism evidence="3 4">
    <name type="scientific">Diaphorina citri</name>
    <name type="common">Asian citrus psyllid</name>
    <dbReference type="NCBI Taxonomy" id="121845"/>
    <lineage>
        <taxon>Eukaryota</taxon>
        <taxon>Metazoa</taxon>
        <taxon>Ecdysozoa</taxon>
        <taxon>Arthropoda</taxon>
        <taxon>Hexapoda</taxon>
        <taxon>Insecta</taxon>
        <taxon>Pterygota</taxon>
        <taxon>Neoptera</taxon>
        <taxon>Paraneoptera</taxon>
        <taxon>Hemiptera</taxon>
        <taxon>Sternorrhyncha</taxon>
        <taxon>Psylloidea</taxon>
        <taxon>Psyllidae</taxon>
        <taxon>Diaphorininae</taxon>
        <taxon>Diaphorina</taxon>
    </lineage>
</organism>
<evidence type="ECO:0000256" key="1">
    <source>
        <dbReference type="SAM" id="MobiDB-lite"/>
    </source>
</evidence>
<gene>
    <name evidence="4" type="primary">LOC113472909</name>
</gene>
<proteinExistence type="predicted"/>
<feature type="non-terminal residue" evidence="4">
    <location>
        <position position="1"/>
    </location>
</feature>
<reference evidence="4" key="1">
    <citation type="submission" date="2025-08" db="UniProtKB">
        <authorList>
            <consortium name="RefSeq"/>
        </authorList>
    </citation>
    <scope>IDENTIFICATION</scope>
</reference>
<dbReference type="RefSeq" id="XP_026688498.1">
    <property type="nucleotide sequence ID" value="XM_026832697.1"/>
</dbReference>
<feature type="region of interest" description="Disordered" evidence="1">
    <location>
        <begin position="1"/>
        <end position="21"/>
    </location>
</feature>
<dbReference type="Pfam" id="PF16676">
    <property type="entry name" value="FOXO-TAD"/>
    <property type="match status" value="1"/>
</dbReference>
<sequence length="72" mass="7805">FQSISPSYHNSPSPSPPATVMGQVLSSLNSSVLDDFNLNIESLQGFDCNVDEVIRHELSMEGGLDFNFPSST</sequence>
<dbReference type="PaxDb" id="121845-A0A3Q0JMU6"/>
<dbReference type="AlphaFoldDB" id="A0A3Q0JMU6"/>
<dbReference type="KEGG" id="dci:113472909"/>
<accession>A0A3Q0JMU6</accession>
<keyword evidence="3" id="KW-1185">Reference proteome</keyword>
<evidence type="ECO:0000313" key="3">
    <source>
        <dbReference type="Proteomes" id="UP000079169"/>
    </source>
</evidence>
<dbReference type="Proteomes" id="UP000079169">
    <property type="component" value="Unplaced"/>
</dbReference>
<evidence type="ECO:0000313" key="4">
    <source>
        <dbReference type="RefSeq" id="XP_026688498.1"/>
    </source>
</evidence>
<feature type="domain" description="FOXO protein transactivation" evidence="2">
    <location>
        <begin position="35"/>
        <end position="70"/>
    </location>
</feature>
<feature type="compositionally biased region" description="Low complexity" evidence="1">
    <location>
        <begin position="1"/>
        <end position="12"/>
    </location>
</feature>
<evidence type="ECO:0000259" key="2">
    <source>
        <dbReference type="Pfam" id="PF16676"/>
    </source>
</evidence>
<feature type="non-terminal residue" evidence="4">
    <location>
        <position position="72"/>
    </location>
</feature>
<dbReference type="InterPro" id="IPR032067">
    <property type="entry name" value="FOXO-TAD"/>
</dbReference>